<keyword evidence="1" id="KW-0732">Signal</keyword>
<comment type="caution">
    <text evidence="3">The sequence shown here is derived from an EMBL/GenBank/DDBJ whole genome shotgun (WGS) entry which is preliminary data.</text>
</comment>
<sequence>MKKIILFSSFFLLILFFTGCGTQEEKGTKSKTDDEQLQMIDVSLQLPSSIQVNEEVPLKAAVTLGEEKVEDATYVKFEIWKKGSAEENHEKIKAEHKGDGVYSITKTFSESGTYNIIAHTQARGMHNMPKEEFTVSE</sequence>
<evidence type="ECO:0000313" key="4">
    <source>
        <dbReference type="Proteomes" id="UP001500880"/>
    </source>
</evidence>
<evidence type="ECO:0000313" key="3">
    <source>
        <dbReference type="EMBL" id="GAA0480205.1"/>
    </source>
</evidence>
<accession>A0ABN1ANC5</accession>
<dbReference type="EMBL" id="BAAADO010000001">
    <property type="protein sequence ID" value="GAA0480205.1"/>
    <property type="molecule type" value="Genomic_DNA"/>
</dbReference>
<gene>
    <name evidence="3" type="ORF">GCM10008986_00890</name>
</gene>
<organism evidence="3 4">
    <name type="scientific">Salinibacillus aidingensis</name>
    <dbReference type="NCBI Taxonomy" id="237684"/>
    <lineage>
        <taxon>Bacteria</taxon>
        <taxon>Bacillati</taxon>
        <taxon>Bacillota</taxon>
        <taxon>Bacilli</taxon>
        <taxon>Bacillales</taxon>
        <taxon>Bacillaceae</taxon>
        <taxon>Salinibacillus</taxon>
    </lineage>
</organism>
<evidence type="ECO:0000259" key="2">
    <source>
        <dbReference type="Pfam" id="PF13115"/>
    </source>
</evidence>
<reference evidence="3 4" key="1">
    <citation type="journal article" date="2019" name="Int. J. Syst. Evol. Microbiol.">
        <title>The Global Catalogue of Microorganisms (GCM) 10K type strain sequencing project: providing services to taxonomists for standard genome sequencing and annotation.</title>
        <authorList>
            <consortium name="The Broad Institute Genomics Platform"/>
            <consortium name="The Broad Institute Genome Sequencing Center for Infectious Disease"/>
            <person name="Wu L."/>
            <person name="Ma J."/>
        </authorList>
    </citation>
    <scope>NUCLEOTIDE SEQUENCE [LARGE SCALE GENOMIC DNA]</scope>
    <source>
        <strain evidence="3 4">JCM 12389</strain>
    </source>
</reference>
<dbReference type="Proteomes" id="UP001500880">
    <property type="component" value="Unassembled WGS sequence"/>
</dbReference>
<feature type="chain" id="PRO_5045121595" description="YtkA-like domain-containing protein" evidence="1">
    <location>
        <begin position="23"/>
        <end position="137"/>
    </location>
</feature>
<dbReference type="InterPro" id="IPR032693">
    <property type="entry name" value="YtkA-like_dom"/>
</dbReference>
<dbReference type="RefSeq" id="WP_343836336.1">
    <property type="nucleotide sequence ID" value="NZ_BAAADO010000001.1"/>
</dbReference>
<feature type="domain" description="YtkA-like" evidence="2">
    <location>
        <begin position="35"/>
        <end position="119"/>
    </location>
</feature>
<feature type="signal peptide" evidence="1">
    <location>
        <begin position="1"/>
        <end position="22"/>
    </location>
</feature>
<dbReference type="PROSITE" id="PS51257">
    <property type="entry name" value="PROKAR_LIPOPROTEIN"/>
    <property type="match status" value="1"/>
</dbReference>
<name>A0ABN1ANC5_9BACI</name>
<protein>
    <recommendedName>
        <fullName evidence="2">YtkA-like domain-containing protein</fullName>
    </recommendedName>
</protein>
<proteinExistence type="predicted"/>
<evidence type="ECO:0000256" key="1">
    <source>
        <dbReference type="SAM" id="SignalP"/>
    </source>
</evidence>
<keyword evidence="4" id="KW-1185">Reference proteome</keyword>
<dbReference type="Pfam" id="PF13115">
    <property type="entry name" value="YtkA"/>
    <property type="match status" value="1"/>
</dbReference>